<dbReference type="eggNOG" id="COG2986">
    <property type="taxonomic scope" value="Bacteria"/>
</dbReference>
<proteinExistence type="inferred from homology"/>
<organism evidence="8 9">
    <name type="scientific">Pseudomonas bharatica CSV86</name>
    <dbReference type="NCBI Taxonomy" id="1005395"/>
    <lineage>
        <taxon>Bacteria</taxon>
        <taxon>Pseudomonadati</taxon>
        <taxon>Pseudomonadota</taxon>
        <taxon>Gammaproteobacteria</taxon>
        <taxon>Pseudomonadales</taxon>
        <taxon>Pseudomonadaceae</taxon>
        <taxon>Pseudomonas</taxon>
        <taxon>Pseudomonas bharatica</taxon>
    </lineage>
</organism>
<evidence type="ECO:0000256" key="2">
    <source>
        <dbReference type="ARBA" id="ARBA00012994"/>
    </source>
</evidence>
<dbReference type="AlphaFoldDB" id="L1M2F9"/>
<dbReference type="InterPro" id="IPR024083">
    <property type="entry name" value="Fumarase/histidase_N"/>
</dbReference>
<dbReference type="InterPro" id="IPR005921">
    <property type="entry name" value="HutH"/>
</dbReference>
<comment type="caution">
    <text evidence="8">The sequence shown here is derived from an EMBL/GenBank/DDBJ whole genome shotgun (WGS) entry which is preliminary data.</text>
</comment>
<dbReference type="FunFam" id="1.20.200.10:FF:000003">
    <property type="entry name" value="Histidine ammonia-lyase"/>
    <property type="match status" value="1"/>
</dbReference>
<comment type="similarity">
    <text evidence="7">Belongs to the PAL/histidase family.</text>
</comment>
<dbReference type="InterPro" id="IPR001106">
    <property type="entry name" value="Aromatic_Lyase"/>
</dbReference>
<comment type="catalytic activity">
    <reaction evidence="5">
        <text>L-histidine = trans-urocanate + NH4(+)</text>
        <dbReference type="Rhea" id="RHEA:21232"/>
        <dbReference type="ChEBI" id="CHEBI:17771"/>
        <dbReference type="ChEBI" id="CHEBI:28938"/>
        <dbReference type="ChEBI" id="CHEBI:57595"/>
        <dbReference type="EC" id="4.3.1.3"/>
    </reaction>
</comment>
<dbReference type="GO" id="GO:0019556">
    <property type="term" value="P:L-histidine catabolic process to glutamate and formamide"/>
    <property type="evidence" value="ECO:0007669"/>
    <property type="project" value="UniProtKB-UniPathway"/>
</dbReference>
<name>L1M2F9_9PSED</name>
<dbReference type="GO" id="GO:0019557">
    <property type="term" value="P:L-histidine catabolic process to glutamate and formate"/>
    <property type="evidence" value="ECO:0007669"/>
    <property type="project" value="UniProtKB-UniPathway"/>
</dbReference>
<dbReference type="Proteomes" id="UP000010448">
    <property type="component" value="Unassembled WGS sequence"/>
</dbReference>
<dbReference type="CDD" id="cd00332">
    <property type="entry name" value="PAL-HAL"/>
    <property type="match status" value="1"/>
</dbReference>
<keyword evidence="4 7" id="KW-0456">Lyase</keyword>
<evidence type="ECO:0000313" key="9">
    <source>
        <dbReference type="Proteomes" id="UP000010448"/>
    </source>
</evidence>
<dbReference type="EMBL" id="AMWJ02000002">
    <property type="protein sequence ID" value="NNJ17991.1"/>
    <property type="molecule type" value="Genomic_DNA"/>
</dbReference>
<dbReference type="EC" id="4.3.1.3" evidence="2 6"/>
<dbReference type="OrthoDB" id="9806955at2"/>
<evidence type="ECO:0000256" key="4">
    <source>
        <dbReference type="ARBA" id="ARBA00023239"/>
    </source>
</evidence>
<dbReference type="InterPro" id="IPR008948">
    <property type="entry name" value="L-Aspartase-like"/>
</dbReference>
<keyword evidence="3" id="KW-0369">Histidine metabolism</keyword>
<keyword evidence="9" id="KW-1185">Reference proteome</keyword>
<dbReference type="Gene3D" id="1.20.200.10">
    <property type="entry name" value="Fumarase/aspartase (Central domain)"/>
    <property type="match status" value="1"/>
</dbReference>
<evidence type="ECO:0000256" key="3">
    <source>
        <dbReference type="ARBA" id="ARBA00022808"/>
    </source>
</evidence>
<protein>
    <recommendedName>
        <fullName evidence="2 6">Histidine ammonia-lyase</fullName>
        <ecNumber evidence="2 6">4.3.1.3</ecNumber>
    </recommendedName>
</protein>
<dbReference type="RefSeq" id="WP_009397737.1">
    <property type="nucleotide sequence ID" value="NZ_AMWJ02000002.1"/>
</dbReference>
<dbReference type="PANTHER" id="PTHR10362">
    <property type="entry name" value="HISTIDINE AMMONIA-LYASE"/>
    <property type="match status" value="1"/>
</dbReference>
<gene>
    <name evidence="8" type="primary">hutH</name>
    <name evidence="8" type="ORF">CSV86_023835</name>
</gene>
<evidence type="ECO:0000256" key="5">
    <source>
        <dbReference type="ARBA" id="ARBA00049269"/>
    </source>
</evidence>
<dbReference type="Gene3D" id="1.10.275.10">
    <property type="entry name" value="Fumarase/aspartase (N-terminal domain)"/>
    <property type="match status" value="1"/>
</dbReference>
<dbReference type="Pfam" id="PF00221">
    <property type="entry name" value="Lyase_aromatic"/>
    <property type="match status" value="1"/>
</dbReference>
<comment type="pathway">
    <text evidence="1">Amino-acid degradation; L-histidine degradation into L-glutamate; N-formimidoyl-L-glutamate from L-histidine: step 1/3.</text>
</comment>
<dbReference type="GO" id="GO:0005737">
    <property type="term" value="C:cytoplasm"/>
    <property type="evidence" value="ECO:0007669"/>
    <property type="project" value="InterPro"/>
</dbReference>
<accession>L1M2F9</accession>
<sequence length="507" mass="53964">MQQSEPVVIADAPLRWQDIVAVARHGARLALADSAWARIENAQAIVRRIVDSGERAYGVNTGLGALCNVALEGEQLRRLSSNTLLSHACGVGPVLADEQTRAIICAAIVNYSHGKSGIQRPVVEMLLALLERGITPQVPSQGSVGYLTHMAHVGICLLGVGKVSYRGQIVEAAEALAEEGLKPVVLGAKDGLCLVNGTPCMTGLSCLALADASHLLQWADIVSAMSFEALRGQIAAFDADIIALKPHPGMQQVGANLRALLDGSEVIASSKGIRTQDALSIRSIPQVHGAARDQLAHAARQIETELNSTTDNPLLLGTPDNFRVISQANPHGQSVAMAADLLAIAVAETGSIAERRLDRLVNPHVSGLPAFLVSEPGVNSGMMIVQYVAASLCAENRQLAQPAVVDNYVTSGLQEDHLSLGTSAALKLHKALENCTQILAIEYLLAAQAFEFLKEQRFGAGTQRAWQLLREQVPAYQQDRWLAPDIARAAALLKQPQGPRHVLPTLL</sequence>
<evidence type="ECO:0000256" key="6">
    <source>
        <dbReference type="NCBIfam" id="TIGR01225"/>
    </source>
</evidence>
<reference evidence="8 9" key="1">
    <citation type="journal article" date="2013" name="Genome Announc.">
        <title>Genome Sequence of Naphthalene-Degrading Soil Bacterium Pseudomonas putida CSV86.</title>
        <authorList>
            <person name="Phale P.S."/>
            <person name="Paliwal V."/>
            <person name="Raju S.C."/>
            <person name="Modak A."/>
            <person name="Purohit H.J."/>
        </authorList>
    </citation>
    <scope>NUCLEOTIDE SEQUENCE [LARGE SCALE GENOMIC DNA]</scope>
    <source>
        <strain evidence="8 9">CSV86</strain>
    </source>
</reference>
<dbReference type="NCBIfam" id="NF006871">
    <property type="entry name" value="PRK09367.1"/>
    <property type="match status" value="1"/>
</dbReference>
<dbReference type="UniPathway" id="UPA00379">
    <property type="reaction ID" value="UER00549"/>
</dbReference>
<evidence type="ECO:0000256" key="7">
    <source>
        <dbReference type="RuleBase" id="RU003954"/>
    </source>
</evidence>
<dbReference type="NCBIfam" id="TIGR01225">
    <property type="entry name" value="hutH"/>
    <property type="match status" value="1"/>
</dbReference>
<dbReference type="GO" id="GO:0004397">
    <property type="term" value="F:histidine ammonia-lyase activity"/>
    <property type="evidence" value="ECO:0007669"/>
    <property type="project" value="UniProtKB-UniRule"/>
</dbReference>
<evidence type="ECO:0000313" key="8">
    <source>
        <dbReference type="EMBL" id="NNJ17991.1"/>
    </source>
</evidence>
<dbReference type="SUPFAM" id="SSF48557">
    <property type="entry name" value="L-aspartase-like"/>
    <property type="match status" value="1"/>
</dbReference>
<dbReference type="FunFam" id="1.10.275.10:FF:000005">
    <property type="entry name" value="Histidine ammonia-lyase"/>
    <property type="match status" value="1"/>
</dbReference>
<evidence type="ECO:0000256" key="1">
    <source>
        <dbReference type="ARBA" id="ARBA00005113"/>
    </source>
</evidence>